<dbReference type="NCBIfam" id="NF037994">
    <property type="entry name" value="DcuC_1"/>
    <property type="match status" value="1"/>
</dbReference>
<comment type="subcellular location">
    <subcellularLocation>
        <location evidence="1">Cell membrane</location>
        <topology evidence="1">Multi-pass membrane protein</topology>
    </subcellularLocation>
</comment>
<keyword evidence="3" id="KW-0813">Transport</keyword>
<sequence>MTWTMWAALIVVVGTVWALIKRYETRLVLLTSGLIMTILSLDPMAAFAQFDKSMTNNSLIIVICSSMGFAATMNLTKCDLHLVSLLTKPLNKLGLLLLPCCMIVTGITSLAISSLSGMCAAIGPTIVALMIRAGFRPAMAAATVICSTLPSFWSPGSSHNGFVAKLADWPVMDFVTYTGFRTLLISVVCIVFLMIACIIFGDFKKGGFENDGVHKSNVELPENPNVLWAFAPLLPVVLLFVIAFWFPSVKMSVATAMLFGFIYTMIVTRSNPAELIKKFFDGMGHGYGSIIGLIIAAGVFAAGLRTCGVIDVFVEYLKNSSEVAKLGAAIGPMALGIMTGSGDAAGFAFNEAVTPHAPEFGMTIPDLGYLAIVSATLGRVSSPIAAGVIIIAGIANVSPIEVIKRSLPVNAAIMVFLYFIS</sequence>
<evidence type="ECO:0000256" key="7">
    <source>
        <dbReference type="ARBA" id="ARBA00023136"/>
    </source>
</evidence>
<evidence type="ECO:0000256" key="3">
    <source>
        <dbReference type="ARBA" id="ARBA00022448"/>
    </source>
</evidence>
<evidence type="ECO:0000256" key="6">
    <source>
        <dbReference type="ARBA" id="ARBA00022989"/>
    </source>
</evidence>
<evidence type="ECO:0000256" key="8">
    <source>
        <dbReference type="SAM" id="Phobius"/>
    </source>
</evidence>
<evidence type="ECO:0000256" key="4">
    <source>
        <dbReference type="ARBA" id="ARBA00022475"/>
    </source>
</evidence>
<feature type="transmembrane region" description="Helical" evidence="8">
    <location>
        <begin position="253"/>
        <end position="270"/>
    </location>
</feature>
<keyword evidence="6 8" id="KW-1133">Transmembrane helix</keyword>
<dbReference type="Pfam" id="PF03606">
    <property type="entry name" value="DcuC"/>
    <property type="match status" value="1"/>
</dbReference>
<comment type="caution">
    <text evidence="9">The sequence shown here is derived from an EMBL/GenBank/DDBJ whole genome shotgun (WGS) entry which is preliminary data.</text>
</comment>
<evidence type="ECO:0000256" key="1">
    <source>
        <dbReference type="ARBA" id="ARBA00004651"/>
    </source>
</evidence>
<feature type="transmembrane region" description="Helical" evidence="8">
    <location>
        <begin position="326"/>
        <end position="349"/>
    </location>
</feature>
<accession>A0A9D1LEF4</accession>
<evidence type="ECO:0000256" key="5">
    <source>
        <dbReference type="ARBA" id="ARBA00022692"/>
    </source>
</evidence>
<evidence type="ECO:0000256" key="2">
    <source>
        <dbReference type="ARBA" id="ARBA00005275"/>
    </source>
</evidence>
<name>A0A9D1LEF4_9BURK</name>
<dbReference type="GO" id="GO:0005886">
    <property type="term" value="C:plasma membrane"/>
    <property type="evidence" value="ECO:0007669"/>
    <property type="project" value="UniProtKB-SubCell"/>
</dbReference>
<feature type="transmembrane region" description="Helical" evidence="8">
    <location>
        <begin position="182"/>
        <end position="201"/>
    </location>
</feature>
<organism evidence="9 10">
    <name type="scientific">Candidatus Aphodousia faecigallinarum</name>
    <dbReference type="NCBI Taxonomy" id="2840677"/>
    <lineage>
        <taxon>Bacteria</taxon>
        <taxon>Pseudomonadati</taxon>
        <taxon>Pseudomonadota</taxon>
        <taxon>Betaproteobacteria</taxon>
        <taxon>Burkholderiales</taxon>
        <taxon>Sutterellaceae</taxon>
        <taxon>Sutterellaceae incertae sedis</taxon>
        <taxon>Candidatus Aphodousia</taxon>
    </lineage>
</organism>
<feature type="transmembrane region" description="Helical" evidence="8">
    <location>
        <begin position="28"/>
        <end position="47"/>
    </location>
</feature>
<dbReference type="PANTHER" id="PTHR42002:SF2">
    <property type="entry name" value="ANAEROBIC C4-DICARBOXYLATE TRANSPORTER DCUC-RELATED"/>
    <property type="match status" value="1"/>
</dbReference>
<reference evidence="9" key="1">
    <citation type="submission" date="2020-10" db="EMBL/GenBank/DDBJ databases">
        <authorList>
            <person name="Gilroy R."/>
        </authorList>
    </citation>
    <scope>NUCLEOTIDE SEQUENCE</scope>
    <source>
        <strain evidence="9">7463</strain>
    </source>
</reference>
<evidence type="ECO:0000313" key="9">
    <source>
        <dbReference type="EMBL" id="HIU36669.1"/>
    </source>
</evidence>
<keyword evidence="7 8" id="KW-0472">Membrane</keyword>
<dbReference type="AlphaFoldDB" id="A0A9D1LEF4"/>
<feature type="transmembrane region" description="Helical" evidence="8">
    <location>
        <begin position="290"/>
        <end position="314"/>
    </location>
</feature>
<dbReference type="Proteomes" id="UP000824083">
    <property type="component" value="Unassembled WGS sequence"/>
</dbReference>
<dbReference type="NCBIfam" id="TIGR00771">
    <property type="entry name" value="DcuC"/>
    <property type="match status" value="1"/>
</dbReference>
<feature type="transmembrane region" description="Helical" evidence="8">
    <location>
        <begin position="369"/>
        <end position="395"/>
    </location>
</feature>
<gene>
    <name evidence="9" type="primary">dcuC</name>
    <name evidence="9" type="ORF">IAC56_00070</name>
</gene>
<dbReference type="GO" id="GO:0015556">
    <property type="term" value="F:C4-dicarboxylate transmembrane transporter activity"/>
    <property type="evidence" value="ECO:0007669"/>
    <property type="project" value="InterPro"/>
</dbReference>
<protein>
    <submittedName>
        <fullName evidence="9">C4-dicarboxylate transporter DcuC</fullName>
    </submittedName>
</protein>
<dbReference type="InterPro" id="IPR004669">
    <property type="entry name" value="C4_dicarb_anaerob_car"/>
</dbReference>
<keyword evidence="5 8" id="KW-0812">Transmembrane</keyword>
<keyword evidence="4" id="KW-1003">Cell membrane</keyword>
<dbReference type="EMBL" id="DVMY01000003">
    <property type="protein sequence ID" value="HIU36669.1"/>
    <property type="molecule type" value="Genomic_DNA"/>
</dbReference>
<feature type="transmembrane region" description="Helical" evidence="8">
    <location>
        <begin position="96"/>
        <end position="129"/>
    </location>
</feature>
<dbReference type="PANTHER" id="PTHR42002">
    <property type="entry name" value="ANAEROBIC C4-DICARBOXYLATE TRANSPORTER DCUC-RELATED"/>
    <property type="match status" value="1"/>
</dbReference>
<comment type="similarity">
    <text evidence="2">Belongs to the DcuC/DcuD transporter (TC 2.A.61) family.</text>
</comment>
<evidence type="ECO:0000313" key="10">
    <source>
        <dbReference type="Proteomes" id="UP000824083"/>
    </source>
</evidence>
<proteinExistence type="inferred from homology"/>
<dbReference type="InterPro" id="IPR018385">
    <property type="entry name" value="C4_dicarb_anaerob_car-like"/>
</dbReference>
<reference evidence="9" key="2">
    <citation type="journal article" date="2021" name="PeerJ">
        <title>Extensive microbial diversity within the chicken gut microbiome revealed by metagenomics and culture.</title>
        <authorList>
            <person name="Gilroy R."/>
            <person name="Ravi A."/>
            <person name="Getino M."/>
            <person name="Pursley I."/>
            <person name="Horton D.L."/>
            <person name="Alikhan N.F."/>
            <person name="Baker D."/>
            <person name="Gharbi K."/>
            <person name="Hall N."/>
            <person name="Watson M."/>
            <person name="Adriaenssens E.M."/>
            <person name="Foster-Nyarko E."/>
            <person name="Jarju S."/>
            <person name="Secka A."/>
            <person name="Antonio M."/>
            <person name="Oren A."/>
            <person name="Chaudhuri R.R."/>
            <person name="La Ragione R."/>
            <person name="Hildebrand F."/>
            <person name="Pallen M.J."/>
        </authorList>
    </citation>
    <scope>NUCLEOTIDE SEQUENCE</scope>
    <source>
        <strain evidence="9">7463</strain>
    </source>
</reference>
<feature type="transmembrane region" description="Helical" evidence="8">
    <location>
        <begin position="226"/>
        <end position="246"/>
    </location>
</feature>